<protein>
    <submittedName>
        <fullName evidence="1">Uncharacterized protein</fullName>
    </submittedName>
</protein>
<dbReference type="GO" id="GO:0007160">
    <property type="term" value="P:cell-matrix adhesion"/>
    <property type="evidence" value="ECO:0007669"/>
    <property type="project" value="InterPro"/>
</dbReference>
<dbReference type="OrthoDB" id="6084362at2759"/>
<dbReference type="InterPro" id="IPR001299">
    <property type="entry name" value="Ependymin"/>
</dbReference>
<dbReference type="PANTHER" id="PTHR10697:SF13">
    <property type="entry name" value="RICIN B LECTIN DOMAIN-CONTAINING PROTEIN"/>
    <property type="match status" value="1"/>
</dbReference>
<dbReference type="GO" id="GO:0005576">
    <property type="term" value="C:extracellular region"/>
    <property type="evidence" value="ECO:0007669"/>
    <property type="project" value="InterPro"/>
</dbReference>
<dbReference type="Pfam" id="PF00811">
    <property type="entry name" value="Ependymin"/>
    <property type="match status" value="1"/>
</dbReference>
<keyword evidence="2" id="KW-1185">Reference proteome</keyword>
<organism evidence="1 2">
    <name type="scientific">Owenia fusiformis</name>
    <name type="common">Polychaete worm</name>
    <dbReference type="NCBI Taxonomy" id="6347"/>
    <lineage>
        <taxon>Eukaryota</taxon>
        <taxon>Metazoa</taxon>
        <taxon>Spiralia</taxon>
        <taxon>Lophotrochozoa</taxon>
        <taxon>Annelida</taxon>
        <taxon>Polychaeta</taxon>
        <taxon>Sedentaria</taxon>
        <taxon>Canalipalpata</taxon>
        <taxon>Sabellida</taxon>
        <taxon>Oweniida</taxon>
        <taxon>Oweniidae</taxon>
        <taxon>Owenia</taxon>
    </lineage>
</organism>
<name>A0A8S4PPD9_OWEFU</name>
<dbReference type="EMBL" id="CAIIXF020000010">
    <property type="protein sequence ID" value="CAH1796110.1"/>
    <property type="molecule type" value="Genomic_DNA"/>
</dbReference>
<comment type="caution">
    <text evidence="1">The sequence shown here is derived from an EMBL/GenBank/DDBJ whole genome shotgun (WGS) entry which is preliminary data.</text>
</comment>
<reference evidence="1" key="1">
    <citation type="submission" date="2022-03" db="EMBL/GenBank/DDBJ databases">
        <authorList>
            <person name="Martin C."/>
        </authorList>
    </citation>
    <scope>NUCLEOTIDE SEQUENCE</scope>
</reference>
<dbReference type="Proteomes" id="UP000749559">
    <property type="component" value="Unassembled WGS sequence"/>
</dbReference>
<dbReference type="AlphaFoldDB" id="A0A8S4PPD9"/>
<sequence length="239" mass="27046">MNRRTNERMDILIFSIFLLDMATSKRINMMFTTCLLCLFAVFAVVAANALNNHITIPPKCCPPQLYQANVRLIQGLSINGQGMSQHLDGHWWYDRRNKTNAFEGIMILNGKESQVNFIQDNVAKKQYNINKATRTCQVMAQPFPPFDGCVPEDAKFMGQETLGRDFMVNTWSGELQGDTYNFAFEETLTADCIPVTVTTIGEANAEWGKTDLTSTMRFSSFQEGIKDLSVFDIPDYCSK</sequence>
<accession>A0A8S4PPD9</accession>
<proteinExistence type="predicted"/>
<dbReference type="GO" id="GO:0005764">
    <property type="term" value="C:lysosome"/>
    <property type="evidence" value="ECO:0007669"/>
    <property type="project" value="TreeGrafter"/>
</dbReference>
<evidence type="ECO:0000313" key="1">
    <source>
        <dbReference type="EMBL" id="CAH1796110.1"/>
    </source>
</evidence>
<dbReference type="PANTHER" id="PTHR10697">
    <property type="entry name" value="MAMMALIAN EPENDYMIN-RELATED PROTEIN 1"/>
    <property type="match status" value="1"/>
</dbReference>
<gene>
    <name evidence="1" type="ORF">OFUS_LOCUS20558</name>
</gene>
<evidence type="ECO:0000313" key="2">
    <source>
        <dbReference type="Proteomes" id="UP000749559"/>
    </source>
</evidence>
<dbReference type="GO" id="GO:0005509">
    <property type="term" value="F:calcium ion binding"/>
    <property type="evidence" value="ECO:0007669"/>
    <property type="project" value="InterPro"/>
</dbReference>